<reference evidence="2 3" key="1">
    <citation type="journal article" date="2017" name="Gigascience">
        <title>Genome sequence of the small brown planthopper, Laodelphax striatellus.</title>
        <authorList>
            <person name="Zhu J."/>
            <person name="Jiang F."/>
            <person name="Wang X."/>
            <person name="Yang P."/>
            <person name="Bao Y."/>
            <person name="Zhao W."/>
            <person name="Wang W."/>
            <person name="Lu H."/>
            <person name="Wang Q."/>
            <person name="Cui N."/>
            <person name="Li J."/>
            <person name="Chen X."/>
            <person name="Luo L."/>
            <person name="Yu J."/>
            <person name="Kang L."/>
            <person name="Cui F."/>
        </authorList>
    </citation>
    <scope>NUCLEOTIDE SEQUENCE [LARGE SCALE GENOMIC DNA]</scope>
    <source>
        <strain evidence="2">Lst14</strain>
    </source>
</reference>
<proteinExistence type="predicted"/>
<dbReference type="AlphaFoldDB" id="A0A482XJ97"/>
<feature type="region of interest" description="Disordered" evidence="1">
    <location>
        <begin position="60"/>
        <end position="111"/>
    </location>
</feature>
<sequence length="118" mass="12644">MERVLLCCRACFCQSCSVYLESSGNIKLSPNQTLHKSATAASRFHLPSPATSLPALALASDSAAPPSDSKPVVKHRKEKRNAEIKSNKPSPSNKNDSAKSKTNPPSKAPSRFVIVIVL</sequence>
<dbReference type="InParanoid" id="A0A482XJ97"/>
<keyword evidence="3" id="KW-1185">Reference proteome</keyword>
<evidence type="ECO:0000313" key="2">
    <source>
        <dbReference type="EMBL" id="RZF45986.1"/>
    </source>
</evidence>
<gene>
    <name evidence="2" type="ORF">LSTR_LSTR017487</name>
</gene>
<evidence type="ECO:0000313" key="3">
    <source>
        <dbReference type="Proteomes" id="UP000291343"/>
    </source>
</evidence>
<accession>A0A482XJ97</accession>
<protein>
    <submittedName>
        <fullName evidence="2">Uncharacterized protein</fullName>
    </submittedName>
</protein>
<name>A0A482XJ97_LAOST</name>
<organism evidence="2 3">
    <name type="scientific">Laodelphax striatellus</name>
    <name type="common">Small brown planthopper</name>
    <name type="synonym">Delphax striatella</name>
    <dbReference type="NCBI Taxonomy" id="195883"/>
    <lineage>
        <taxon>Eukaryota</taxon>
        <taxon>Metazoa</taxon>
        <taxon>Ecdysozoa</taxon>
        <taxon>Arthropoda</taxon>
        <taxon>Hexapoda</taxon>
        <taxon>Insecta</taxon>
        <taxon>Pterygota</taxon>
        <taxon>Neoptera</taxon>
        <taxon>Paraneoptera</taxon>
        <taxon>Hemiptera</taxon>
        <taxon>Auchenorrhyncha</taxon>
        <taxon>Fulgoroidea</taxon>
        <taxon>Delphacidae</taxon>
        <taxon>Criomorphinae</taxon>
        <taxon>Laodelphax</taxon>
    </lineage>
</organism>
<feature type="compositionally biased region" description="Low complexity" evidence="1">
    <location>
        <begin position="60"/>
        <end position="70"/>
    </location>
</feature>
<evidence type="ECO:0000256" key="1">
    <source>
        <dbReference type="SAM" id="MobiDB-lite"/>
    </source>
</evidence>
<comment type="caution">
    <text evidence="2">The sequence shown here is derived from an EMBL/GenBank/DDBJ whole genome shotgun (WGS) entry which is preliminary data.</text>
</comment>
<dbReference type="EMBL" id="QKKF02007402">
    <property type="protein sequence ID" value="RZF45986.1"/>
    <property type="molecule type" value="Genomic_DNA"/>
</dbReference>
<dbReference type="Proteomes" id="UP000291343">
    <property type="component" value="Unassembled WGS sequence"/>
</dbReference>